<evidence type="ECO:0000313" key="2">
    <source>
        <dbReference type="EMBL" id="KAG5391773.1"/>
    </source>
</evidence>
<reference evidence="2 3" key="1">
    <citation type="submission" date="2021-03" db="EMBL/GenBank/DDBJ databases">
        <authorList>
            <person name="King G.J."/>
            <person name="Bancroft I."/>
            <person name="Baten A."/>
            <person name="Bloomfield J."/>
            <person name="Borpatragohain P."/>
            <person name="He Z."/>
            <person name="Irish N."/>
            <person name="Irwin J."/>
            <person name="Liu K."/>
            <person name="Mauleon R.P."/>
            <person name="Moore J."/>
            <person name="Morris R."/>
            <person name="Ostergaard L."/>
            <person name="Wang B."/>
            <person name="Wells R."/>
        </authorList>
    </citation>
    <scope>NUCLEOTIDE SEQUENCE [LARGE SCALE GENOMIC DNA]</scope>
    <source>
        <strain evidence="2">R-o-18</strain>
        <tissue evidence="2">Leaf</tissue>
    </source>
</reference>
<proteinExistence type="predicted"/>
<organism evidence="2 3">
    <name type="scientific">Brassica rapa subsp. trilocularis</name>
    <dbReference type="NCBI Taxonomy" id="1813537"/>
    <lineage>
        <taxon>Eukaryota</taxon>
        <taxon>Viridiplantae</taxon>
        <taxon>Streptophyta</taxon>
        <taxon>Embryophyta</taxon>
        <taxon>Tracheophyta</taxon>
        <taxon>Spermatophyta</taxon>
        <taxon>Magnoliopsida</taxon>
        <taxon>eudicotyledons</taxon>
        <taxon>Gunneridae</taxon>
        <taxon>Pentapetalae</taxon>
        <taxon>rosids</taxon>
        <taxon>malvids</taxon>
        <taxon>Brassicales</taxon>
        <taxon>Brassicaceae</taxon>
        <taxon>Brassiceae</taxon>
        <taxon>Brassica</taxon>
    </lineage>
</organism>
<comment type="caution">
    <text evidence="2">The sequence shown here is derived from an EMBL/GenBank/DDBJ whole genome shotgun (WGS) entry which is preliminary data.</text>
</comment>
<evidence type="ECO:0000313" key="3">
    <source>
        <dbReference type="Proteomes" id="UP000823674"/>
    </source>
</evidence>
<dbReference type="EMBL" id="JADBGQ010000006">
    <property type="protein sequence ID" value="KAG5391773.1"/>
    <property type="molecule type" value="Genomic_DNA"/>
</dbReference>
<feature type="compositionally biased region" description="Pro residues" evidence="1">
    <location>
        <begin position="1"/>
        <end position="16"/>
    </location>
</feature>
<feature type="region of interest" description="Disordered" evidence="1">
    <location>
        <begin position="1"/>
        <end position="21"/>
    </location>
</feature>
<evidence type="ECO:0000256" key="1">
    <source>
        <dbReference type="SAM" id="MobiDB-lite"/>
    </source>
</evidence>
<gene>
    <name evidence="2" type="primary">A06g500660.1_BraROA</name>
    <name evidence="2" type="ORF">IGI04_021736</name>
</gene>
<keyword evidence="3" id="KW-1185">Reference proteome</keyword>
<dbReference type="Proteomes" id="UP000823674">
    <property type="component" value="Chromosome A06"/>
</dbReference>
<sequence>MPLLLPIPPSPPPPQLWPRRQRNARGRLSCVGSLEREEGPQTTTRRLETVKFLRLLGVEFPLNRFLSLDFRFEKQAYSFCWIPSLRRPRLFFNSTAEFDGNRNLLHEITRLSPKAKTNSSLALLSQDVQSNIAPASSEPYGRTTIRGTKAATSSQARPHGAALQHWELRCFSYIFFLLCDLILARFPPSSIQGTSNWVGRFHLTETCSNEHGFSHSNYQKKKKKLLSQIYTAGKHSLIGHKLIGSPFGNLEYMDGTFLPAELSMNLFKISEKVVVDATNKGNIARLINH</sequence>
<name>A0ABQ7LYX5_BRACM</name>
<feature type="region of interest" description="Disordered" evidence="1">
    <location>
        <begin position="134"/>
        <end position="154"/>
    </location>
</feature>
<protein>
    <submittedName>
        <fullName evidence="2">Uncharacterized protein</fullName>
    </submittedName>
</protein>
<accession>A0ABQ7LYX5</accession>